<dbReference type="SUPFAM" id="SSF53448">
    <property type="entry name" value="Nucleotide-diphospho-sugar transferases"/>
    <property type="match status" value="1"/>
</dbReference>
<gene>
    <name evidence="11" type="ORF">Pph01_58070</name>
</gene>
<comment type="catalytic activity">
    <reaction evidence="1">
        <text>1D-myo-inositol 3-phosphate + CTP + H(+) = CDP-1L-myo-inositol + diphosphate</text>
        <dbReference type="Rhea" id="RHEA:30647"/>
        <dbReference type="ChEBI" id="CHEBI:15378"/>
        <dbReference type="ChEBI" id="CHEBI:33019"/>
        <dbReference type="ChEBI" id="CHEBI:37563"/>
        <dbReference type="ChEBI" id="CHEBI:58401"/>
        <dbReference type="ChEBI" id="CHEBI:62573"/>
        <dbReference type="EC" id="2.7.7.74"/>
    </reaction>
</comment>
<organism evidence="11 12">
    <name type="scientific">Planotetraspora phitsanulokensis</name>
    <dbReference type="NCBI Taxonomy" id="575192"/>
    <lineage>
        <taxon>Bacteria</taxon>
        <taxon>Bacillati</taxon>
        <taxon>Actinomycetota</taxon>
        <taxon>Actinomycetes</taxon>
        <taxon>Streptosporangiales</taxon>
        <taxon>Streptosporangiaceae</taxon>
        <taxon>Planotetraspora</taxon>
    </lineage>
</organism>
<dbReference type="Gene3D" id="1.20.120.1760">
    <property type="match status" value="1"/>
</dbReference>
<evidence type="ECO:0000256" key="8">
    <source>
        <dbReference type="ARBA" id="ARBA00049235"/>
    </source>
</evidence>
<dbReference type="EMBL" id="BOOP01000028">
    <property type="protein sequence ID" value="GII40804.1"/>
    <property type="molecule type" value="Genomic_DNA"/>
</dbReference>
<dbReference type="InterPro" id="IPR029044">
    <property type="entry name" value="Nucleotide-diphossugar_trans"/>
</dbReference>
<comment type="similarity">
    <text evidence="9">Belongs to the CDP-alcohol phosphatidyltransferase class-I family.</text>
</comment>
<dbReference type="GO" id="GO:0008654">
    <property type="term" value="P:phospholipid biosynthetic process"/>
    <property type="evidence" value="ECO:0007669"/>
    <property type="project" value="InterPro"/>
</dbReference>
<comment type="caution">
    <text evidence="11">The sequence shown here is derived from an EMBL/GenBank/DDBJ whole genome shotgun (WGS) entry which is preliminary data.</text>
</comment>
<evidence type="ECO:0000313" key="12">
    <source>
        <dbReference type="Proteomes" id="UP000622547"/>
    </source>
</evidence>
<dbReference type="InterPro" id="IPR043130">
    <property type="entry name" value="CDP-OH_PTrfase_TM_dom"/>
</dbReference>
<keyword evidence="10" id="KW-1133">Transmembrane helix</keyword>
<protein>
    <recommendedName>
        <fullName evidence="6">Bifunctional IPC transferase and DIPP synthase</fullName>
        <ecNumber evidence="4">2.7.7.74</ecNumber>
        <ecNumber evidence="5">2.7.8.34</ecNumber>
    </recommendedName>
</protein>
<name>A0A8J3XH36_9ACTN</name>
<keyword evidence="12" id="KW-1185">Reference proteome</keyword>
<dbReference type="PROSITE" id="PS00379">
    <property type="entry name" value="CDP_ALCOHOL_P_TRANSF"/>
    <property type="match status" value="1"/>
</dbReference>
<comment type="catalytic activity">
    <reaction evidence="8">
        <text>CDP-1L-myo-inositol + 1D-myo-inositol 3-phosphate = bis(1L-myo-inositol) 3,1'-phosphate 1-phosphate + CMP + H(+)</text>
        <dbReference type="Rhea" id="RHEA:31327"/>
        <dbReference type="ChEBI" id="CHEBI:15378"/>
        <dbReference type="ChEBI" id="CHEBI:58401"/>
        <dbReference type="ChEBI" id="CHEBI:60377"/>
        <dbReference type="ChEBI" id="CHEBI:62573"/>
        <dbReference type="ChEBI" id="CHEBI:62576"/>
        <dbReference type="EC" id="2.7.8.34"/>
    </reaction>
</comment>
<dbReference type="GO" id="GO:0016020">
    <property type="term" value="C:membrane"/>
    <property type="evidence" value="ECO:0007669"/>
    <property type="project" value="InterPro"/>
</dbReference>
<evidence type="ECO:0000256" key="10">
    <source>
        <dbReference type="SAM" id="Phobius"/>
    </source>
</evidence>
<evidence type="ECO:0000256" key="7">
    <source>
        <dbReference type="ARBA" id="ARBA00022679"/>
    </source>
</evidence>
<proteinExistence type="inferred from homology"/>
<dbReference type="EC" id="2.7.8.34" evidence="5"/>
<evidence type="ECO:0000256" key="3">
    <source>
        <dbReference type="ARBA" id="ARBA00007897"/>
    </source>
</evidence>
<dbReference type="AlphaFoldDB" id="A0A8J3XH36"/>
<dbReference type="InterPro" id="IPR048254">
    <property type="entry name" value="CDP_ALCOHOL_P_TRANSF_CS"/>
</dbReference>
<comment type="similarity">
    <text evidence="2">In the C-terminal section; belongs to the CDP-alcohol phosphatidyltransferase class-I family.</text>
</comment>
<dbReference type="GO" id="GO:0016780">
    <property type="term" value="F:phosphotransferase activity, for other substituted phosphate groups"/>
    <property type="evidence" value="ECO:0007669"/>
    <property type="project" value="InterPro"/>
</dbReference>
<dbReference type="InterPro" id="IPR000462">
    <property type="entry name" value="CDP-OH_P_trans"/>
</dbReference>
<keyword evidence="10" id="KW-0812">Transmembrane</keyword>
<accession>A0A8J3XH36</accession>
<evidence type="ECO:0000256" key="5">
    <source>
        <dbReference type="ARBA" id="ARBA00013268"/>
    </source>
</evidence>
<evidence type="ECO:0000256" key="1">
    <source>
        <dbReference type="ARBA" id="ARBA00000729"/>
    </source>
</evidence>
<feature type="transmembrane region" description="Helical" evidence="10">
    <location>
        <begin position="511"/>
        <end position="531"/>
    </location>
</feature>
<keyword evidence="7 9" id="KW-0808">Transferase</keyword>
<dbReference type="Proteomes" id="UP000622547">
    <property type="component" value="Unassembled WGS sequence"/>
</dbReference>
<dbReference type="Pfam" id="PF01066">
    <property type="entry name" value="CDP-OH_P_transf"/>
    <property type="match status" value="1"/>
</dbReference>
<evidence type="ECO:0000256" key="2">
    <source>
        <dbReference type="ARBA" id="ARBA00006982"/>
    </source>
</evidence>
<evidence type="ECO:0000256" key="4">
    <source>
        <dbReference type="ARBA" id="ARBA00012504"/>
    </source>
</evidence>
<evidence type="ECO:0000256" key="9">
    <source>
        <dbReference type="RuleBase" id="RU003750"/>
    </source>
</evidence>
<keyword evidence="10" id="KW-0472">Membrane</keyword>
<sequence>MTLGGVVELGSGNVMGADLTRHGVSDNSNNLVSRAEAARSVAVVLATTPLAGLACAGGSLLSRLTRQLILLPVRDVHVVTRDDDSFVGLDGMAGLDGAAEFRHTVTASDGLAEDLRIVARVARSSTSAVAVLSGDVVAHTEALAALLEHPSRGTGAIVGNGEAGPLRPPVRTEWSTVVSAGNSFHQVEWPNGTFRGVLQVGEAHLASLADVADELAELAQTRRLGRAGDTEVAELLLTGLVRAGVPVRAAAVGPLHCERVAGQIAADAAVQRLAEVDEQAARLDAAVKTGDGFFATYCVSSWSRHLVRPAARLSLTPNAVTGMSLGLAAIATVWFSEGHRLALLVGALALYLSFVLDCVDGQLARYTRTFSPLGNWLDAISDRVKEYVVYAGLAVGYAAAPEGPRGIWATAVAVMILQTIRHLVDFSYSGSVADAAKAADDLKQERSLGVPWDGAPGTRPPSTGAASVVALSRRLDSGVAYWLKKIVVLPIGERVALIAVTAALFDARVTFLALLIWGGGALLYTLAGRIARSFA</sequence>
<evidence type="ECO:0000256" key="6">
    <source>
        <dbReference type="ARBA" id="ARBA00018322"/>
    </source>
</evidence>
<reference evidence="11 12" key="1">
    <citation type="submission" date="2021-01" db="EMBL/GenBank/DDBJ databases">
        <title>Whole genome shotgun sequence of Planotetraspora phitsanulokensis NBRC 104273.</title>
        <authorList>
            <person name="Komaki H."/>
            <person name="Tamura T."/>
        </authorList>
    </citation>
    <scope>NUCLEOTIDE SEQUENCE [LARGE SCALE GENOMIC DNA]</scope>
    <source>
        <strain evidence="11 12">NBRC 104273</strain>
    </source>
</reference>
<dbReference type="EC" id="2.7.7.74" evidence="4"/>
<evidence type="ECO:0000313" key="11">
    <source>
        <dbReference type="EMBL" id="GII40804.1"/>
    </source>
</evidence>
<comment type="similarity">
    <text evidence="3">In the N-terminal section; belongs to the MobA family.</text>
</comment>